<reference evidence="3" key="1">
    <citation type="journal article" date="2014" name="Genome Announc.">
        <title>Draft genome sequence of the plant-pathogenic soil fungus Rhizoctonia solani anastomosis group 3 strain Rhs1AP.</title>
        <authorList>
            <person name="Cubeta M.A."/>
            <person name="Thomas E."/>
            <person name="Dean R.A."/>
            <person name="Jabaji S."/>
            <person name="Neate S.M."/>
            <person name="Tavantzis S."/>
            <person name="Toda T."/>
            <person name="Vilgalys R."/>
            <person name="Bharathan N."/>
            <person name="Fedorova-Abrams N."/>
            <person name="Pakala S.B."/>
            <person name="Pakala S.M."/>
            <person name="Zafar N."/>
            <person name="Joardar V."/>
            <person name="Losada L."/>
            <person name="Nierman W.C."/>
        </authorList>
    </citation>
    <scope>NUCLEOTIDE SEQUENCE [LARGE SCALE GENOMIC DNA]</scope>
    <source>
        <strain evidence="3">AG-3</strain>
    </source>
</reference>
<evidence type="ECO:0000256" key="1">
    <source>
        <dbReference type="SAM" id="Coils"/>
    </source>
</evidence>
<keyword evidence="2" id="KW-0067">ATP-binding</keyword>
<keyword evidence="2" id="KW-0378">Hydrolase</keyword>
<dbReference type="EMBL" id="JATN01000321">
    <property type="protein sequence ID" value="EUC58493.1"/>
    <property type="molecule type" value="Genomic_DNA"/>
</dbReference>
<keyword evidence="1" id="KW-0175">Coiled coil</keyword>
<feature type="coiled-coil region" evidence="1">
    <location>
        <begin position="80"/>
        <end position="107"/>
    </location>
</feature>
<dbReference type="AlphaFoldDB" id="A0A0A1UJS8"/>
<organism evidence="2 3">
    <name type="scientific">Rhizoctonia solani AG-3 Rhs1AP</name>
    <dbReference type="NCBI Taxonomy" id="1086054"/>
    <lineage>
        <taxon>Eukaryota</taxon>
        <taxon>Fungi</taxon>
        <taxon>Dikarya</taxon>
        <taxon>Basidiomycota</taxon>
        <taxon>Agaricomycotina</taxon>
        <taxon>Agaricomycetes</taxon>
        <taxon>Cantharellales</taxon>
        <taxon>Ceratobasidiaceae</taxon>
        <taxon>Rhizoctonia</taxon>
    </lineage>
</organism>
<protein>
    <submittedName>
        <fullName evidence="2">NF-X1 finger and helicase domain protein, putative</fullName>
    </submittedName>
</protein>
<dbReference type="Proteomes" id="UP000030108">
    <property type="component" value="Unassembled WGS sequence"/>
</dbReference>
<comment type="caution">
    <text evidence="2">The sequence shown here is derived from an EMBL/GenBank/DDBJ whole genome shotgun (WGS) entry which is preliminary data.</text>
</comment>
<accession>A0A0A1UJS8</accession>
<evidence type="ECO:0000313" key="2">
    <source>
        <dbReference type="EMBL" id="EUC58493.1"/>
    </source>
</evidence>
<gene>
    <name evidence="2" type="ORF">RSOL_260480</name>
</gene>
<sequence length="483" mass="54442">MTITLPCRHVFTVKALDSITRIRDFYERGDRGEWTKAIMPVASAVRNRPTCPHCGGGVDSLRYGRILKNFNHSILQHNVARSLSGQLSEAERLLSEVRDELSDSVAEAVRSYGTARLPSGATHRTLLERVNGTLAADQGFPTNLDMVGNLSKFHGFPPRYTKAWRKAVGDIMEPYKIACRVARESDPSAQAYEGLLARLYHAELNKSGGSTALTTDPEQQRLQHLASKVAHTRIGHLRPRANDRFTVEAFWVTVEILLLLGLAVSKACEEIMQETLPGANITHWENVAEFLLLRALADAETAHRLADQSRSRNKAILCRLLILQIQYEHTAHRCRAAAWNGSLSNRETRDEFVGICARTIQQIRGLQTSVPQDYQARLQRGLLAGVTATKVEWVRVNFVHPLQKLLDAWNNLTRIIEIEIPEQRREQASDRQLVSWEPLVQKYAVLKRLIPDISINVQGDTLTHKESVLLFWERPGVQSVELP</sequence>
<dbReference type="GO" id="GO:0004386">
    <property type="term" value="F:helicase activity"/>
    <property type="evidence" value="ECO:0007669"/>
    <property type="project" value="UniProtKB-KW"/>
</dbReference>
<feature type="non-terminal residue" evidence="2">
    <location>
        <position position="483"/>
    </location>
</feature>
<evidence type="ECO:0000313" key="3">
    <source>
        <dbReference type="Proteomes" id="UP000030108"/>
    </source>
</evidence>
<name>A0A0A1UJS8_9AGAM</name>
<dbReference type="OrthoDB" id="2423195at2759"/>
<keyword evidence="2" id="KW-0347">Helicase</keyword>
<keyword evidence="2" id="KW-0547">Nucleotide-binding</keyword>
<proteinExistence type="predicted"/>